<dbReference type="PANTHER" id="PTHR31737">
    <property type="entry name" value="PROTEIN TOS1"/>
    <property type="match status" value="1"/>
</dbReference>
<evidence type="ECO:0008006" key="5">
    <source>
        <dbReference type="Google" id="ProtNLM"/>
    </source>
</evidence>
<evidence type="ECO:0000256" key="1">
    <source>
        <dbReference type="SAM" id="MobiDB-lite"/>
    </source>
</evidence>
<reference evidence="3" key="2">
    <citation type="submission" date="2015-06" db="UniProtKB">
        <authorList>
            <consortium name="EnsemblProtists"/>
        </authorList>
    </citation>
    <scope>IDENTIFICATION</scope>
    <source>
        <strain evidence="3">Pr102</strain>
    </source>
</reference>
<evidence type="ECO:0000256" key="2">
    <source>
        <dbReference type="SAM" id="Phobius"/>
    </source>
</evidence>
<dbReference type="VEuPathDB" id="FungiDB:KRP22_12611"/>
<keyword evidence="2" id="KW-0472">Membrane</keyword>
<dbReference type="InParanoid" id="H3GMJ7"/>
<feature type="compositionally biased region" description="Low complexity" evidence="1">
    <location>
        <begin position="264"/>
        <end position="319"/>
    </location>
</feature>
<feature type="region of interest" description="Disordered" evidence="1">
    <location>
        <begin position="672"/>
        <end position="852"/>
    </location>
</feature>
<feature type="compositionally biased region" description="Low complexity" evidence="1">
    <location>
        <begin position="877"/>
        <end position="897"/>
    </location>
</feature>
<feature type="compositionally biased region" description="Pro residues" evidence="1">
    <location>
        <begin position="695"/>
        <end position="755"/>
    </location>
</feature>
<feature type="compositionally biased region" description="Polar residues" evidence="1">
    <location>
        <begin position="898"/>
        <end position="908"/>
    </location>
</feature>
<feature type="compositionally biased region" description="Low complexity" evidence="1">
    <location>
        <begin position="774"/>
        <end position="803"/>
    </location>
</feature>
<dbReference type="PROSITE" id="PS51367">
    <property type="entry name" value="THAUMATIN_2"/>
    <property type="match status" value="2"/>
</dbReference>
<dbReference type="eggNOG" id="ENOG502SC36">
    <property type="taxonomic scope" value="Eukaryota"/>
</dbReference>
<keyword evidence="2" id="KW-0812">Transmembrane</keyword>
<dbReference type="HOGENOM" id="CLU_286606_0_0_1"/>
<dbReference type="VEuPathDB" id="FungiDB:KRP22_12610"/>
<feature type="transmembrane region" description="Helical" evidence="2">
    <location>
        <begin position="955"/>
        <end position="978"/>
    </location>
</feature>
<feature type="compositionally biased region" description="Low complexity" evidence="1">
    <location>
        <begin position="942"/>
        <end position="951"/>
    </location>
</feature>
<dbReference type="STRING" id="164328.H3GMJ7"/>
<feature type="compositionally biased region" description="Low complexity" evidence="1">
    <location>
        <begin position="333"/>
        <end position="358"/>
    </location>
</feature>
<feature type="compositionally biased region" description="Low complexity" evidence="1">
    <location>
        <begin position="221"/>
        <end position="231"/>
    </location>
</feature>
<feature type="compositionally biased region" description="Low complexity" evidence="1">
    <location>
        <begin position="916"/>
        <end position="934"/>
    </location>
</feature>
<dbReference type="InterPro" id="IPR001938">
    <property type="entry name" value="Thaumatin"/>
</dbReference>
<dbReference type="AlphaFoldDB" id="H3GMJ7"/>
<dbReference type="PRINTS" id="PR01217">
    <property type="entry name" value="PRICHEXTENSN"/>
</dbReference>
<dbReference type="SMART" id="SM00205">
    <property type="entry name" value="THN"/>
    <property type="match status" value="1"/>
</dbReference>
<dbReference type="VEuPathDB" id="FungiDB:KRP22_12613"/>
<protein>
    <recommendedName>
        <fullName evidence="5">Thaumatin-like protein</fullName>
    </recommendedName>
</protein>
<sequence>MNIPFTFRTVQDQCKVACNGSHPLAPPGSTPATRSLTSLLSPEATHHSLAMQPLTAVSTFTLILAVAQATPLNIYNQCGESIQLYDNSATQTIASGGSTTRTLSSGFNGMFRNGVGSQATLAEFSITGGNTWYDISIIPTGSTGPGSCGSLEACKAVTGGTGFNTAMQIAPSGCATVTCMEDGCVDAYQYPSDDGKTHSCIDSASIDLIFCPGGSTTTAKITSTPTTAAPVTPAPTAAPTPAPTPVPTTAAPTAAPTPAPTPVPTTKTAAPTTVAPTPTPTTATPVPTTAAPTPEPTTATPKPTTAAPIETPEPITTETLEPVSMETPAPEVNSSTSLSSVESFNSSSSSSLAKEVSAQDATISVSSETDSTSMPTTSDSSAASNDRTVSTKSESSGTSTGTVAVSVAGAFLVVAAVAAVVIARRKKQKLEAMEPKASVSATSYVGMLTPRGEINVMHAFMARLAASSERGALRPPISDLAKRDARGSHRIDSDGDLTDLVHLPLCTMQLKFMIPGLAALAATAQATPLTIQNQCDESIAFYDNSATETIASGGTTTRTLSSGFSGMFRNGVSAQATLAEFSITGGYTWYDISIIPTGSSGPGNCASLADCKSVTGGTGFNTPMQIAPSGCTTVTCLEDGCADAYQYPSDDGKTHSCVDTASVTLTFCPGGSSSAATTTTTSAPTTAAPTTAAPTPAPTAAPTPAPTAAPTPAPTAAPTPAPTAAPTPAPTAAPTPAPTAAPTPAPTAAPTPAPTAAPTLAPTAAPTPAPTPEPTTSTPVPTTAAPTPEPTTATPVPTTAAPTTEPPTIAPVTAAPETEPPQTEAPTSQSTTAAPTPDPTTQAPTSKPTAAVPTPTTAQVFMFTIPTEAPPPPPSTPSSSWSSSWEGSESSSSSSSSFRGSLSGNTITFPPEHNASEQTAATTTSAKSTVNTPTSADSNGQTTTTETAASSGTPVGTIVAATVGALAVVAAVAAIVVVRRKKQQMDAASPKDDFEWFDNYSGMATPVTRIPTIDFLQTADNQATTSPSAMQLHVLVATIVGATATVANAIPVTFYNRCETSISLYNNTYTETIDPGCSTTRSLEEGFSGMFRNGWNPQATLAEFSVSWGFLWYDISIIPTGPKNGPQNCLSLDDCKQFTGGVGFNTPIQIAPSGCTAVTCLADGCVDAYQYPTDDGKTHACPDTTPNVDVTFCPGGSGAATPAPTKTKCARRCTASLRTS</sequence>
<dbReference type="VEuPathDB" id="FungiDB:KRP23_8055"/>
<dbReference type="EnsemblProtists" id="Phyra77727">
    <property type="protein sequence ID" value="Phyra77727"/>
    <property type="gene ID" value="Phyra77727"/>
</dbReference>
<accession>H3GMJ7</accession>
<feature type="compositionally biased region" description="Low complexity" evidence="1">
    <location>
        <begin position="810"/>
        <end position="852"/>
    </location>
</feature>
<feature type="region of interest" description="Disordered" evidence="1">
    <location>
        <begin position="865"/>
        <end position="951"/>
    </location>
</feature>
<feature type="compositionally biased region" description="Pro residues" evidence="1">
    <location>
        <begin position="232"/>
        <end position="246"/>
    </location>
</feature>
<dbReference type="SUPFAM" id="SSF49870">
    <property type="entry name" value="Osmotin, thaumatin-like protein"/>
    <property type="match status" value="3"/>
</dbReference>
<feature type="compositionally biased region" description="Low complexity" evidence="1">
    <location>
        <begin position="366"/>
        <end position="400"/>
    </location>
</feature>
<feature type="compositionally biased region" description="Low complexity" evidence="1">
    <location>
        <begin position="675"/>
        <end position="694"/>
    </location>
</feature>
<evidence type="ECO:0000313" key="3">
    <source>
        <dbReference type="EnsemblProtists" id="Phyra77727"/>
    </source>
</evidence>
<dbReference type="Gene3D" id="2.60.110.10">
    <property type="entry name" value="Thaumatin"/>
    <property type="match status" value="2"/>
</dbReference>
<dbReference type="InterPro" id="IPR037176">
    <property type="entry name" value="Osmotin/thaumatin-like_sf"/>
</dbReference>
<proteinExistence type="predicted"/>
<evidence type="ECO:0000313" key="4">
    <source>
        <dbReference type="Proteomes" id="UP000005238"/>
    </source>
</evidence>
<keyword evidence="4" id="KW-1185">Reference proteome</keyword>
<dbReference type="VEuPathDB" id="FungiDB:KRP23_8054"/>
<dbReference type="VEuPathDB" id="FungiDB:KRP22_12612"/>
<dbReference type="OMA" id="HLCPQPI"/>
<keyword evidence="2" id="KW-1133">Transmembrane helix</keyword>
<dbReference type="VEuPathDB" id="FungiDB:KRP23_8056"/>
<reference evidence="4" key="1">
    <citation type="journal article" date="2006" name="Science">
        <title>Phytophthora genome sequences uncover evolutionary origins and mechanisms of pathogenesis.</title>
        <authorList>
            <person name="Tyler B.M."/>
            <person name="Tripathy S."/>
            <person name="Zhang X."/>
            <person name="Dehal P."/>
            <person name="Jiang R.H."/>
            <person name="Aerts A."/>
            <person name="Arredondo F.D."/>
            <person name="Baxter L."/>
            <person name="Bensasson D."/>
            <person name="Beynon J.L."/>
            <person name="Chapman J."/>
            <person name="Damasceno C.M."/>
            <person name="Dorrance A.E."/>
            <person name="Dou D."/>
            <person name="Dickerman A.W."/>
            <person name="Dubchak I.L."/>
            <person name="Garbelotto M."/>
            <person name="Gijzen M."/>
            <person name="Gordon S.G."/>
            <person name="Govers F."/>
            <person name="Grunwald N.J."/>
            <person name="Huang W."/>
            <person name="Ivors K.L."/>
            <person name="Jones R.W."/>
            <person name="Kamoun S."/>
            <person name="Krampis K."/>
            <person name="Lamour K.H."/>
            <person name="Lee M.K."/>
            <person name="McDonald W.H."/>
            <person name="Medina M."/>
            <person name="Meijer H.J."/>
            <person name="Nordberg E.K."/>
            <person name="Maclean D.J."/>
            <person name="Ospina-Giraldo M.D."/>
            <person name="Morris P.F."/>
            <person name="Phuntumart V."/>
            <person name="Putnam N.H."/>
            <person name="Rash S."/>
            <person name="Rose J.K."/>
            <person name="Sakihama Y."/>
            <person name="Salamov A.A."/>
            <person name="Savidor A."/>
            <person name="Scheuring C.F."/>
            <person name="Smith B.M."/>
            <person name="Sobral B.W."/>
            <person name="Terry A."/>
            <person name="Torto-Alalibo T.A."/>
            <person name="Win J."/>
            <person name="Xu Z."/>
            <person name="Zhang H."/>
            <person name="Grigoriev I.V."/>
            <person name="Rokhsar D.S."/>
            <person name="Boore J.L."/>
        </authorList>
    </citation>
    <scope>NUCLEOTIDE SEQUENCE [LARGE SCALE GENOMIC DNA]</scope>
    <source>
        <strain evidence="4">Pr102</strain>
    </source>
</reference>
<organism evidence="3 4">
    <name type="scientific">Phytophthora ramorum</name>
    <name type="common">Sudden oak death agent</name>
    <dbReference type="NCBI Taxonomy" id="164328"/>
    <lineage>
        <taxon>Eukaryota</taxon>
        <taxon>Sar</taxon>
        <taxon>Stramenopiles</taxon>
        <taxon>Oomycota</taxon>
        <taxon>Peronosporomycetes</taxon>
        <taxon>Peronosporales</taxon>
        <taxon>Peronosporaceae</taxon>
        <taxon>Phytophthora</taxon>
    </lineage>
</organism>
<feature type="region of interest" description="Disordered" evidence="1">
    <location>
        <begin position="221"/>
        <end position="400"/>
    </location>
</feature>
<dbReference type="Proteomes" id="UP000005238">
    <property type="component" value="Unassembled WGS sequence"/>
</dbReference>
<name>H3GMJ7_PHYRM</name>
<dbReference type="EMBL" id="DS566023">
    <property type="status" value="NOT_ANNOTATED_CDS"/>
    <property type="molecule type" value="Genomic_DNA"/>
</dbReference>
<dbReference type="PANTHER" id="PTHR31737:SF2">
    <property type="entry name" value="PROTEIN TOS1"/>
    <property type="match status" value="1"/>
</dbReference>